<dbReference type="GO" id="GO:0016301">
    <property type="term" value="F:kinase activity"/>
    <property type="evidence" value="ECO:0007669"/>
    <property type="project" value="UniProtKB-KW"/>
</dbReference>
<dbReference type="KEGG" id="cia:BEN51_07840"/>
<dbReference type="SUPFAM" id="SSF56112">
    <property type="entry name" value="Protein kinase-like (PK-like)"/>
    <property type="match status" value="1"/>
</dbReference>
<dbReference type="AlphaFoldDB" id="A0A343JCY2"/>
<gene>
    <name evidence="1" type="ORF">BEN51_07840</name>
</gene>
<keyword evidence="1" id="KW-0808">Transferase</keyword>
<dbReference type="OrthoDB" id="1916806at2"/>
<protein>
    <submittedName>
        <fullName evidence="1">Protein kinase</fullName>
    </submittedName>
</protein>
<dbReference type="Proteomes" id="UP000264883">
    <property type="component" value="Chromosome"/>
</dbReference>
<accession>A0A343JCY2</accession>
<organism evidence="1 2">
    <name type="scientific">Clostridium isatidis</name>
    <dbReference type="NCBI Taxonomy" id="182773"/>
    <lineage>
        <taxon>Bacteria</taxon>
        <taxon>Bacillati</taxon>
        <taxon>Bacillota</taxon>
        <taxon>Clostridia</taxon>
        <taxon>Eubacteriales</taxon>
        <taxon>Clostridiaceae</taxon>
        <taxon>Clostridium</taxon>
    </lineage>
</organism>
<evidence type="ECO:0000313" key="1">
    <source>
        <dbReference type="EMBL" id="ASW43390.1"/>
    </source>
</evidence>
<proteinExistence type="predicted"/>
<dbReference type="EMBL" id="CP016786">
    <property type="protein sequence ID" value="ASW43390.1"/>
    <property type="molecule type" value="Genomic_DNA"/>
</dbReference>
<reference evidence="1 2" key="1">
    <citation type="submission" date="2016-08" db="EMBL/GenBank/DDBJ databases">
        <title>Complete Genome Sequence Of The Indigo Reducing Clostridium isatidis DSM15098.</title>
        <authorList>
            <person name="Little G.T."/>
            <person name="Minton N.P."/>
        </authorList>
    </citation>
    <scope>NUCLEOTIDE SEQUENCE [LARGE SCALE GENOMIC DNA]</scope>
    <source>
        <strain evidence="1 2">DSM 15098</strain>
    </source>
</reference>
<evidence type="ECO:0000313" key="2">
    <source>
        <dbReference type="Proteomes" id="UP000264883"/>
    </source>
</evidence>
<name>A0A343JCY2_9CLOT</name>
<keyword evidence="1" id="KW-0418">Kinase</keyword>
<dbReference type="InterPro" id="IPR011009">
    <property type="entry name" value="Kinase-like_dom_sf"/>
</dbReference>
<dbReference type="RefSeq" id="WP_119865523.1">
    <property type="nucleotide sequence ID" value="NZ_CP016786.1"/>
</dbReference>
<sequence>MPRTYAYSADFDQETEMLFRDAKFLGEGHNGIVYELPENKAVKIFQERKHCKEEGEILKKVGSSSYFPKLYKMGDYFIVRDKVEGMRLDYYIKKHGISYEISSNLYELFKEFKRLKFTKLDARCRDLYITHDNKIMVIDPKQCFSKKVTYPRHLMKGLHKLEVLESFLEDIRILDIRMAREWEKKINNYLESRNLI</sequence>
<keyword evidence="2" id="KW-1185">Reference proteome</keyword>